<protein>
    <submittedName>
        <fullName evidence="1">Uncharacterized protein</fullName>
    </submittedName>
</protein>
<keyword evidence="2" id="KW-1185">Reference proteome</keyword>
<dbReference type="OrthoDB" id="3125102at2759"/>
<accession>A0A4Y7SGA0</accession>
<organism evidence="1 2">
    <name type="scientific">Coprinellus micaceus</name>
    <name type="common">Glistening ink-cap mushroom</name>
    <name type="synonym">Coprinus micaceus</name>
    <dbReference type="NCBI Taxonomy" id="71717"/>
    <lineage>
        <taxon>Eukaryota</taxon>
        <taxon>Fungi</taxon>
        <taxon>Dikarya</taxon>
        <taxon>Basidiomycota</taxon>
        <taxon>Agaricomycotina</taxon>
        <taxon>Agaricomycetes</taxon>
        <taxon>Agaricomycetidae</taxon>
        <taxon>Agaricales</taxon>
        <taxon>Agaricineae</taxon>
        <taxon>Psathyrellaceae</taxon>
        <taxon>Coprinellus</taxon>
    </lineage>
</organism>
<reference evidence="1 2" key="1">
    <citation type="journal article" date="2019" name="Nat. Ecol. Evol.">
        <title>Megaphylogeny resolves global patterns of mushroom evolution.</title>
        <authorList>
            <person name="Varga T."/>
            <person name="Krizsan K."/>
            <person name="Foldi C."/>
            <person name="Dima B."/>
            <person name="Sanchez-Garcia M."/>
            <person name="Sanchez-Ramirez S."/>
            <person name="Szollosi G.J."/>
            <person name="Szarkandi J.G."/>
            <person name="Papp V."/>
            <person name="Albert L."/>
            <person name="Andreopoulos W."/>
            <person name="Angelini C."/>
            <person name="Antonin V."/>
            <person name="Barry K.W."/>
            <person name="Bougher N.L."/>
            <person name="Buchanan P."/>
            <person name="Buyck B."/>
            <person name="Bense V."/>
            <person name="Catcheside P."/>
            <person name="Chovatia M."/>
            <person name="Cooper J."/>
            <person name="Damon W."/>
            <person name="Desjardin D."/>
            <person name="Finy P."/>
            <person name="Geml J."/>
            <person name="Haridas S."/>
            <person name="Hughes K."/>
            <person name="Justo A."/>
            <person name="Karasinski D."/>
            <person name="Kautmanova I."/>
            <person name="Kiss B."/>
            <person name="Kocsube S."/>
            <person name="Kotiranta H."/>
            <person name="LaButti K.M."/>
            <person name="Lechner B.E."/>
            <person name="Liimatainen K."/>
            <person name="Lipzen A."/>
            <person name="Lukacs Z."/>
            <person name="Mihaltcheva S."/>
            <person name="Morgado L.N."/>
            <person name="Niskanen T."/>
            <person name="Noordeloos M.E."/>
            <person name="Ohm R.A."/>
            <person name="Ortiz-Santana B."/>
            <person name="Ovrebo C."/>
            <person name="Racz N."/>
            <person name="Riley R."/>
            <person name="Savchenko A."/>
            <person name="Shiryaev A."/>
            <person name="Soop K."/>
            <person name="Spirin V."/>
            <person name="Szebenyi C."/>
            <person name="Tomsovsky M."/>
            <person name="Tulloss R.E."/>
            <person name="Uehling J."/>
            <person name="Grigoriev I.V."/>
            <person name="Vagvolgyi C."/>
            <person name="Papp T."/>
            <person name="Martin F.M."/>
            <person name="Miettinen O."/>
            <person name="Hibbett D.S."/>
            <person name="Nagy L.G."/>
        </authorList>
    </citation>
    <scope>NUCLEOTIDE SEQUENCE [LARGE SCALE GENOMIC DNA]</scope>
    <source>
        <strain evidence="1 2">FP101781</strain>
    </source>
</reference>
<sequence>MYPLPTPENLHMLQQLRDRKRLKCRAEQSDDDERDVEEVAEFLSAVVDTPLKPIHADATGTTQVGASPLVRNTHEKGNRVPIIRLGDKVSRRVPGNSRRKRALCEVEGSVDDANKAARTRKDSTAGKLRADTVEPDTTDSFHSILARHSYDRDTFDAFKSTISKCLFAELGDFVNWASDDEVDPFTGRVSELFCVPGPPVYTAHRLLLMTLPWWTKKRGAKTHWIVPLTRSLRSRVNL</sequence>
<evidence type="ECO:0000313" key="1">
    <source>
        <dbReference type="EMBL" id="TEB20878.1"/>
    </source>
</evidence>
<evidence type="ECO:0000313" key="2">
    <source>
        <dbReference type="Proteomes" id="UP000298030"/>
    </source>
</evidence>
<dbReference type="AlphaFoldDB" id="A0A4Y7SGA0"/>
<comment type="caution">
    <text evidence="1">The sequence shown here is derived from an EMBL/GenBank/DDBJ whole genome shotgun (WGS) entry which is preliminary data.</text>
</comment>
<proteinExistence type="predicted"/>
<gene>
    <name evidence="1" type="ORF">FA13DRAFT_174361</name>
</gene>
<name>A0A4Y7SGA0_COPMI</name>
<dbReference type="EMBL" id="QPFP01000129">
    <property type="protein sequence ID" value="TEB20878.1"/>
    <property type="molecule type" value="Genomic_DNA"/>
</dbReference>
<dbReference type="Proteomes" id="UP000298030">
    <property type="component" value="Unassembled WGS sequence"/>
</dbReference>